<evidence type="ECO:0000256" key="1">
    <source>
        <dbReference type="SAM" id="Phobius"/>
    </source>
</evidence>
<keyword evidence="3" id="KW-1185">Reference proteome</keyword>
<organism evidence="2 3">
    <name type="scientific">Polymorphospora rubra</name>
    <dbReference type="NCBI Taxonomy" id="338584"/>
    <lineage>
        <taxon>Bacteria</taxon>
        <taxon>Bacillati</taxon>
        <taxon>Actinomycetota</taxon>
        <taxon>Actinomycetes</taxon>
        <taxon>Micromonosporales</taxon>
        <taxon>Micromonosporaceae</taxon>
        <taxon>Polymorphospora</taxon>
    </lineage>
</organism>
<reference evidence="2" key="1">
    <citation type="submission" date="2020-08" db="EMBL/GenBank/DDBJ databases">
        <title>Whole genome shotgun sequence of Polymorphospora rubra NBRC 101157.</title>
        <authorList>
            <person name="Komaki H."/>
            <person name="Tamura T."/>
        </authorList>
    </citation>
    <scope>NUCLEOTIDE SEQUENCE</scope>
    <source>
        <strain evidence="2">NBRC 101157</strain>
    </source>
</reference>
<dbReference type="KEGG" id="pry:Prubr_29870"/>
<protein>
    <submittedName>
        <fullName evidence="2">Uncharacterized protein</fullName>
    </submittedName>
</protein>
<accession>A0A810MXR6</accession>
<keyword evidence="1" id="KW-0472">Membrane</keyword>
<sequence>MRRALERLVVGLFRSRVWVAVVLGVAVFGIIVVGRLVPGPDGAGDEVPRGAPVGPLVTIDPTTGDDGVVSPPPQPSLMVRPGTPAPETVARAFASAWVDHQDVSAEDWHAALRPYSTTALAGKLSGVDPAVVPASRVTGEPALTPYAEGFAEVAIPVDSGRLRLRMVVSADRWLVDGVDWERA</sequence>
<proteinExistence type="predicted"/>
<dbReference type="Proteomes" id="UP000680866">
    <property type="component" value="Chromosome"/>
</dbReference>
<dbReference type="AlphaFoldDB" id="A0A810MXR6"/>
<name>A0A810MXR6_9ACTN</name>
<feature type="transmembrane region" description="Helical" evidence="1">
    <location>
        <begin position="17"/>
        <end position="37"/>
    </location>
</feature>
<keyword evidence="1" id="KW-0812">Transmembrane</keyword>
<evidence type="ECO:0000313" key="2">
    <source>
        <dbReference type="EMBL" id="BCJ65966.1"/>
    </source>
</evidence>
<dbReference type="EMBL" id="AP023359">
    <property type="protein sequence ID" value="BCJ65966.1"/>
    <property type="molecule type" value="Genomic_DNA"/>
</dbReference>
<keyword evidence="1" id="KW-1133">Transmembrane helix</keyword>
<evidence type="ECO:0000313" key="3">
    <source>
        <dbReference type="Proteomes" id="UP000680866"/>
    </source>
</evidence>
<dbReference type="RefSeq" id="WP_212825759.1">
    <property type="nucleotide sequence ID" value="NZ_AP023359.1"/>
</dbReference>
<gene>
    <name evidence="2" type="ORF">Prubr_29870</name>
</gene>